<reference evidence="2" key="5">
    <citation type="submission" date="2025-09" db="UniProtKB">
        <authorList>
            <consortium name="Ensembl"/>
        </authorList>
    </citation>
    <scope>IDENTIFICATION</scope>
</reference>
<dbReference type="Gene3D" id="2.40.128.20">
    <property type="match status" value="1"/>
</dbReference>
<dbReference type="GeneTree" id="ENSGT00990000205248"/>
<dbReference type="InterPro" id="IPR022734">
    <property type="entry name" value="ApoM"/>
</dbReference>
<evidence type="ECO:0000313" key="3">
    <source>
        <dbReference type="Proteomes" id="UP000314983"/>
    </source>
</evidence>
<dbReference type="Pfam" id="PF11032">
    <property type="entry name" value="ApoM"/>
    <property type="match status" value="1"/>
</dbReference>
<evidence type="ECO:0000313" key="2">
    <source>
        <dbReference type="Ensembl" id="ENSEEEP00000041503.2"/>
    </source>
</evidence>
<dbReference type="InterPro" id="IPR012674">
    <property type="entry name" value="Calycin"/>
</dbReference>
<keyword evidence="3" id="KW-1185">Reference proteome</keyword>
<feature type="signal peptide" evidence="1">
    <location>
        <begin position="1"/>
        <end position="16"/>
    </location>
</feature>
<feature type="chain" id="PRO_5046887415" description="Apolipoprotein M" evidence="1">
    <location>
        <begin position="17"/>
        <end position="131"/>
    </location>
</feature>
<name>A0A4W4GYE4_ELEEL</name>
<dbReference type="Proteomes" id="UP000314983">
    <property type="component" value="Chromosome 15"/>
</dbReference>
<dbReference type="AlphaFoldDB" id="A0A4W4GYE4"/>
<protein>
    <recommendedName>
        <fullName evidence="4">Apolipoprotein M</fullName>
    </recommendedName>
</protein>
<sequence length="131" mass="14640">MTFLLVLGLIYAVAQVLVPCLPPIPLSNRVLTTKQYLGKWYYVGVGDASTLKWINCPSCLILGKLHPNDAFIRFMLFAHTKKTPSEVVERFKAKMGCFGVITEIILAPQTKGMTISLSIFSFLLFDTILLK</sequence>
<accession>A0A4W4GYE4</accession>
<reference evidence="3" key="2">
    <citation type="journal article" date="2017" name="Sci. Adv.">
        <title>A tail of two voltages: Proteomic comparison of the three electric organs of the electric eel.</title>
        <authorList>
            <person name="Traeger L.L."/>
            <person name="Sabat G."/>
            <person name="Barrett-Wilt G.A."/>
            <person name="Wells G.B."/>
            <person name="Sussman M.R."/>
        </authorList>
    </citation>
    <scope>NUCLEOTIDE SEQUENCE [LARGE SCALE GENOMIC DNA]</scope>
</reference>
<proteinExistence type="predicted"/>
<gene>
    <name evidence="2" type="primary">ENTPD6</name>
</gene>
<reference evidence="3" key="1">
    <citation type="journal article" date="2014" name="Science">
        <title>Nonhuman genetics. Genomic basis for the convergent evolution of electric organs.</title>
        <authorList>
            <person name="Gallant J.R."/>
            <person name="Traeger L.L."/>
            <person name="Volkening J.D."/>
            <person name="Moffett H."/>
            <person name="Chen P.H."/>
            <person name="Novina C.D."/>
            <person name="Phillips G.N.Jr."/>
            <person name="Anand R."/>
            <person name="Wells G.B."/>
            <person name="Pinch M."/>
            <person name="Guth R."/>
            <person name="Unguez G.A."/>
            <person name="Albert J.S."/>
            <person name="Zakon H.H."/>
            <person name="Samanta M.P."/>
            <person name="Sussman M.R."/>
        </authorList>
    </citation>
    <scope>NUCLEOTIDE SEQUENCE [LARGE SCALE GENOMIC DNA]</scope>
</reference>
<dbReference type="STRING" id="8005.ENSEEEP00000041503"/>
<dbReference type="Ensembl" id="ENSEEET00000041982.2">
    <property type="protein sequence ID" value="ENSEEEP00000041503.2"/>
    <property type="gene ID" value="ENSEEEG00000019630.2"/>
</dbReference>
<reference evidence="2" key="3">
    <citation type="submission" date="2020-05" db="EMBL/GenBank/DDBJ databases">
        <title>Electrophorus electricus (electric eel) genome, fEleEle1, primary haplotype.</title>
        <authorList>
            <person name="Myers G."/>
            <person name="Meyer A."/>
            <person name="Fedrigo O."/>
            <person name="Formenti G."/>
            <person name="Rhie A."/>
            <person name="Tracey A."/>
            <person name="Sims Y."/>
            <person name="Jarvis E.D."/>
        </authorList>
    </citation>
    <scope>NUCLEOTIDE SEQUENCE [LARGE SCALE GENOMIC DNA]</scope>
</reference>
<evidence type="ECO:0000256" key="1">
    <source>
        <dbReference type="SAM" id="SignalP"/>
    </source>
</evidence>
<reference evidence="2" key="4">
    <citation type="submission" date="2025-08" db="UniProtKB">
        <authorList>
            <consortium name="Ensembl"/>
        </authorList>
    </citation>
    <scope>IDENTIFICATION</scope>
</reference>
<organism evidence="2 3">
    <name type="scientific">Electrophorus electricus</name>
    <name type="common">Electric eel</name>
    <name type="synonym">Gymnotus electricus</name>
    <dbReference type="NCBI Taxonomy" id="8005"/>
    <lineage>
        <taxon>Eukaryota</taxon>
        <taxon>Metazoa</taxon>
        <taxon>Chordata</taxon>
        <taxon>Craniata</taxon>
        <taxon>Vertebrata</taxon>
        <taxon>Euteleostomi</taxon>
        <taxon>Actinopterygii</taxon>
        <taxon>Neopterygii</taxon>
        <taxon>Teleostei</taxon>
        <taxon>Ostariophysi</taxon>
        <taxon>Gymnotiformes</taxon>
        <taxon>Gymnotoidei</taxon>
        <taxon>Gymnotidae</taxon>
        <taxon>Electrophorus</taxon>
    </lineage>
</organism>
<evidence type="ECO:0008006" key="4">
    <source>
        <dbReference type="Google" id="ProtNLM"/>
    </source>
</evidence>
<keyword evidence="1" id="KW-0732">Signal</keyword>